<evidence type="ECO:0000313" key="12">
    <source>
        <dbReference type="Proteomes" id="UP000001919"/>
    </source>
</evidence>
<evidence type="ECO:0000256" key="4">
    <source>
        <dbReference type="ARBA" id="ARBA00022842"/>
    </source>
</evidence>
<feature type="transmembrane region" description="Helical" evidence="10">
    <location>
        <begin position="253"/>
        <end position="273"/>
    </location>
</feature>
<keyword evidence="7" id="KW-0406">Ion transport</keyword>
<evidence type="ECO:0000256" key="7">
    <source>
        <dbReference type="ARBA" id="ARBA00023065"/>
    </source>
</evidence>
<dbReference type="Pfam" id="PF03030">
    <property type="entry name" value="H_PPase"/>
    <property type="match status" value="1"/>
</dbReference>
<feature type="transmembrane region" description="Helical" evidence="10">
    <location>
        <begin position="616"/>
        <end position="636"/>
    </location>
</feature>
<feature type="transmembrane region" description="Helical" evidence="10">
    <location>
        <begin position="285"/>
        <end position="309"/>
    </location>
</feature>
<feature type="transmembrane region" description="Helical" evidence="10">
    <location>
        <begin position="642"/>
        <end position="662"/>
    </location>
</feature>
<feature type="compositionally biased region" description="Acidic residues" evidence="9">
    <location>
        <begin position="790"/>
        <end position="799"/>
    </location>
</feature>
<feature type="transmembrane region" description="Helical" evidence="10">
    <location>
        <begin position="92"/>
        <end position="118"/>
    </location>
</feature>
<dbReference type="AlphaFoldDB" id="C7MG74"/>
<dbReference type="STRING" id="446465.Bfae_25260"/>
<feature type="transmembrane region" description="Helical" evidence="10">
    <location>
        <begin position="55"/>
        <end position="80"/>
    </location>
</feature>
<feature type="transmembrane region" description="Helical" evidence="10">
    <location>
        <begin position="708"/>
        <end position="727"/>
    </location>
</feature>
<dbReference type="GO" id="GO:0012505">
    <property type="term" value="C:endomembrane system"/>
    <property type="evidence" value="ECO:0007669"/>
    <property type="project" value="UniProtKB-SubCell"/>
</dbReference>
<comment type="subcellular location">
    <subcellularLocation>
        <location evidence="1">Endomembrane system</location>
        <topology evidence="1">Multi-pass membrane protein</topology>
    </subcellularLocation>
</comment>
<dbReference type="GO" id="GO:0016020">
    <property type="term" value="C:membrane"/>
    <property type="evidence" value="ECO:0007669"/>
    <property type="project" value="InterPro"/>
</dbReference>
<evidence type="ECO:0000256" key="5">
    <source>
        <dbReference type="ARBA" id="ARBA00022967"/>
    </source>
</evidence>
<dbReference type="GO" id="GO:0004427">
    <property type="term" value="F:inorganic diphosphate phosphatase activity"/>
    <property type="evidence" value="ECO:0007669"/>
    <property type="project" value="InterPro"/>
</dbReference>
<reference evidence="11 12" key="1">
    <citation type="journal article" date="2009" name="Stand. Genomic Sci.">
        <title>Complete genome sequence of Brachybacterium faecium type strain (Schefferle 6-10).</title>
        <authorList>
            <person name="Lapidus A."/>
            <person name="Pukall R."/>
            <person name="Labuttii K."/>
            <person name="Copeland A."/>
            <person name="Del Rio T.G."/>
            <person name="Nolan M."/>
            <person name="Chen F."/>
            <person name="Lucas S."/>
            <person name="Tice H."/>
            <person name="Cheng J.F."/>
            <person name="Bruce D."/>
            <person name="Goodwin L."/>
            <person name="Pitluck S."/>
            <person name="Rohde M."/>
            <person name="Goker M."/>
            <person name="Pati A."/>
            <person name="Ivanova N."/>
            <person name="Mavrommatis K."/>
            <person name="Chen A."/>
            <person name="Palaniappan K."/>
            <person name="D'haeseleer P."/>
            <person name="Chain P."/>
            <person name="Bristow J."/>
            <person name="Eisen J.A."/>
            <person name="Markowitz V."/>
            <person name="Hugenholtz P."/>
            <person name="Kyrpides N.C."/>
            <person name="Klenk H.P."/>
        </authorList>
    </citation>
    <scope>NUCLEOTIDE SEQUENCE [LARGE SCALE GENOMIC DNA]</scope>
    <source>
        <strain evidence="12">ATCC 43885 / DSM 4810 / JCM 11609 / LMG 19847 / NBRC 14762 / NCIMB 9860 / 6-10</strain>
    </source>
</reference>
<feature type="transmembrane region" description="Helical" evidence="10">
    <location>
        <begin position="130"/>
        <end position="151"/>
    </location>
</feature>
<keyword evidence="12" id="KW-1185">Reference proteome</keyword>
<organism evidence="11 12">
    <name type="scientific">Brachybacterium faecium (strain ATCC 43885 / DSM 4810 / JCM 11609 / LMG 19847 / NBRC 14762 / NCIMB 9860 / 6-10)</name>
    <dbReference type="NCBI Taxonomy" id="446465"/>
    <lineage>
        <taxon>Bacteria</taxon>
        <taxon>Bacillati</taxon>
        <taxon>Actinomycetota</taxon>
        <taxon>Actinomycetes</taxon>
        <taxon>Micrococcales</taxon>
        <taxon>Dermabacteraceae</taxon>
        <taxon>Brachybacterium</taxon>
    </lineage>
</organism>
<evidence type="ECO:0000256" key="2">
    <source>
        <dbReference type="ARBA" id="ARBA00022448"/>
    </source>
</evidence>
<keyword evidence="2" id="KW-0813">Transport</keyword>
<accession>C7MG74</accession>
<keyword evidence="4" id="KW-0460">Magnesium</keyword>
<dbReference type="PATRIC" id="fig|446465.5.peg.2500"/>
<feature type="transmembrane region" description="Helical" evidence="10">
    <location>
        <begin position="425"/>
        <end position="456"/>
    </location>
</feature>
<evidence type="ECO:0000256" key="9">
    <source>
        <dbReference type="SAM" id="MobiDB-lite"/>
    </source>
</evidence>
<evidence type="ECO:0000256" key="8">
    <source>
        <dbReference type="ARBA" id="ARBA00023136"/>
    </source>
</evidence>
<feature type="compositionally biased region" description="Basic residues" evidence="9">
    <location>
        <begin position="806"/>
        <end position="815"/>
    </location>
</feature>
<keyword evidence="5" id="KW-1278">Translocase</keyword>
<protein>
    <submittedName>
        <fullName evidence="11">Inorganic pyrophosphatase</fullName>
    </submittedName>
</protein>
<evidence type="ECO:0000256" key="1">
    <source>
        <dbReference type="ARBA" id="ARBA00004127"/>
    </source>
</evidence>
<feature type="region of interest" description="Disordered" evidence="9">
    <location>
        <begin position="765"/>
        <end position="815"/>
    </location>
</feature>
<feature type="transmembrane region" description="Helical" evidence="10">
    <location>
        <begin position="515"/>
        <end position="538"/>
    </location>
</feature>
<feature type="transmembrane region" description="Helical" evidence="10">
    <location>
        <begin position="558"/>
        <end position="579"/>
    </location>
</feature>
<evidence type="ECO:0000313" key="11">
    <source>
        <dbReference type="EMBL" id="ACU86307.1"/>
    </source>
</evidence>
<keyword evidence="3 10" id="KW-0812">Transmembrane</keyword>
<feature type="transmembrane region" description="Helical" evidence="10">
    <location>
        <begin position="462"/>
        <end position="481"/>
    </location>
</feature>
<dbReference type="eggNOG" id="COG3808">
    <property type="taxonomic scope" value="Bacteria"/>
</dbReference>
<keyword evidence="6 10" id="KW-1133">Transmembrane helix</keyword>
<dbReference type="HOGENOM" id="CLU_335780_0_0_11"/>
<dbReference type="EMBL" id="CP001643">
    <property type="protein sequence ID" value="ACU86307.1"/>
    <property type="molecule type" value="Genomic_DNA"/>
</dbReference>
<dbReference type="Proteomes" id="UP000001919">
    <property type="component" value="Chromosome"/>
</dbReference>
<feature type="transmembrane region" description="Helical" evidence="10">
    <location>
        <begin position="382"/>
        <end position="404"/>
    </location>
</feature>
<feature type="transmembrane region" description="Helical" evidence="10">
    <location>
        <begin position="157"/>
        <end position="175"/>
    </location>
</feature>
<feature type="transmembrane region" description="Helical" evidence="10">
    <location>
        <begin position="224"/>
        <end position="247"/>
    </location>
</feature>
<feature type="transmembrane region" description="Helical" evidence="10">
    <location>
        <begin position="13"/>
        <end position="34"/>
    </location>
</feature>
<sequence length="815" mass="81706">MDLITQFPLGDDLAWTLLALGVLSLAALVVGAVVPSRLRRDEDSAEVDEALGRRLGAQLLSSGSIMLWVGLPAAVLLYLAPGTTDDRLLRSGMLLVGVALGPLAAWRGIAVQLAALGLDAERRPRMIPRLGALTVTGALALAVLPTVLLIWFLQASAGPALMALAAGAAISALALRASAAPVDAGASAAAILVGADEHGLEADDPANLGGPHLRTARMASRGGALSADLVAVTTALAALGVLLGVPVLAAEGFIVVLLGLGAALLAAAVAAAVPHRGRPGHERGALRLGGLIPSLLGGAGAVAASALWLPSLYKNLRFEDVGLENFTDPAITGGTPTPREQLEPQIEEALTDMGQWVSQTDESQYASTFLDTLTLYGITPNVVVAVAVGLGVLAALAAVVLLGGTGHRLGGTVLRTARTSRTGGALGLTAGLGSTALTAAGTVALLVLVTLVLSVLSAGVPSLALALLSHAALGGLIVVAAHGGSLLATTLTDRPGTEPVLRTATAGAATGPRAALLLVGALTALGALGPVGSALQLAPRAGTVWEDRALHAVTPSSLTLLGGAGLGVLTVLLVTSSLLDAARRLGANAVVETRASLLEGRDRAELVDLPEMVRRAAVTPVVVAVLMPLVAGFGLGPAALPGLLLGVVLTAAGLGLWTLGAGSTLENAAAVIGAGRYGGRGSWAHSGALGGTVLTTVLRSAIGAVALPLLLTSSLLTALAVSAVVGMNTDDTSAYLRWGIAVLALVIALTSWVITATAPEVDLEDGEDEIATPLFSRPSEDDSAGSLDAMDWESGDEGDEKPRTSPQRRKKGRRG</sequence>
<dbReference type="KEGG" id="bfa:Bfae_25260"/>
<name>C7MG74_BRAFD</name>
<keyword evidence="8 10" id="KW-0472">Membrane</keyword>
<proteinExistence type="predicted"/>
<evidence type="ECO:0000256" key="3">
    <source>
        <dbReference type="ARBA" id="ARBA00022692"/>
    </source>
</evidence>
<evidence type="ECO:0000256" key="10">
    <source>
        <dbReference type="SAM" id="Phobius"/>
    </source>
</evidence>
<dbReference type="GO" id="GO:0009678">
    <property type="term" value="F:diphosphate hydrolysis-driven proton transmembrane transporter activity"/>
    <property type="evidence" value="ECO:0007669"/>
    <property type="project" value="InterPro"/>
</dbReference>
<gene>
    <name evidence="11" type="ordered locus">Bfae_25260</name>
</gene>
<evidence type="ECO:0000256" key="6">
    <source>
        <dbReference type="ARBA" id="ARBA00022989"/>
    </source>
</evidence>
<dbReference type="OrthoDB" id="4789722at2"/>
<dbReference type="InterPro" id="IPR004131">
    <property type="entry name" value="PPase-energised_H-pump"/>
</dbReference>
<feature type="transmembrane region" description="Helical" evidence="10">
    <location>
        <begin position="734"/>
        <end position="754"/>
    </location>
</feature>